<reference evidence="1 2" key="1">
    <citation type="submission" date="2020-08" db="EMBL/GenBank/DDBJ databases">
        <title>Genomic Encyclopedia of Type Strains, Phase IV (KMG-IV): sequencing the most valuable type-strain genomes for metagenomic binning, comparative biology and taxonomic classification.</title>
        <authorList>
            <person name="Goeker M."/>
        </authorList>
    </citation>
    <scope>NUCLEOTIDE SEQUENCE [LARGE SCALE GENOMIC DNA]</scope>
    <source>
        <strain evidence="1 2">YIM 65646</strain>
    </source>
</reference>
<evidence type="ECO:0000313" key="1">
    <source>
        <dbReference type="EMBL" id="MBB6039516.1"/>
    </source>
</evidence>
<sequence length="146" mass="16691">MKATHREYVRAIAVGDSDKIRELDDLIPESEWEEFHTYVAAFFSLMLEQRFANDSSRDAISAFVNEMRSDYRNMEPPMKPLMVEAVIRASAGEEHLFSEVPPRDTVDAHFLVIGKIARQSDDVQTRLDHYLSEAEGLAAQWAVEDT</sequence>
<dbReference type="RefSeq" id="WP_184792606.1">
    <property type="nucleotide sequence ID" value="NZ_BONT01000089.1"/>
</dbReference>
<proteinExistence type="predicted"/>
<gene>
    <name evidence="1" type="ORF">HNR73_007413</name>
</gene>
<name>A0A841FU35_9ACTN</name>
<dbReference type="EMBL" id="JACHGT010000023">
    <property type="protein sequence ID" value="MBB6039516.1"/>
    <property type="molecule type" value="Genomic_DNA"/>
</dbReference>
<evidence type="ECO:0000313" key="2">
    <source>
        <dbReference type="Proteomes" id="UP000548476"/>
    </source>
</evidence>
<keyword evidence="2" id="KW-1185">Reference proteome</keyword>
<protein>
    <submittedName>
        <fullName evidence="1">Uncharacterized protein</fullName>
    </submittedName>
</protein>
<accession>A0A841FU35</accession>
<comment type="caution">
    <text evidence="1">The sequence shown here is derived from an EMBL/GenBank/DDBJ whole genome shotgun (WGS) entry which is preliminary data.</text>
</comment>
<dbReference type="AlphaFoldDB" id="A0A841FU35"/>
<dbReference type="Proteomes" id="UP000548476">
    <property type="component" value="Unassembled WGS sequence"/>
</dbReference>
<organism evidence="1 2">
    <name type="scientific">Phytomonospora endophytica</name>
    <dbReference type="NCBI Taxonomy" id="714109"/>
    <lineage>
        <taxon>Bacteria</taxon>
        <taxon>Bacillati</taxon>
        <taxon>Actinomycetota</taxon>
        <taxon>Actinomycetes</taxon>
        <taxon>Micromonosporales</taxon>
        <taxon>Micromonosporaceae</taxon>
        <taxon>Phytomonospora</taxon>
    </lineage>
</organism>